<feature type="coiled-coil region" evidence="3">
    <location>
        <begin position="693"/>
        <end position="720"/>
    </location>
</feature>
<feature type="region of interest" description="Disordered" evidence="4">
    <location>
        <begin position="1"/>
        <end position="72"/>
    </location>
</feature>
<evidence type="ECO:0000313" key="7">
    <source>
        <dbReference type="Proteomes" id="UP001064489"/>
    </source>
</evidence>
<dbReference type="InterPro" id="IPR011990">
    <property type="entry name" value="TPR-like_helical_dom_sf"/>
</dbReference>
<dbReference type="InterPro" id="IPR004883">
    <property type="entry name" value="LOB"/>
</dbReference>
<dbReference type="PROSITE" id="PS50891">
    <property type="entry name" value="LOB"/>
    <property type="match status" value="1"/>
</dbReference>
<dbReference type="Proteomes" id="UP001064489">
    <property type="component" value="Chromosome 4"/>
</dbReference>
<keyword evidence="7" id="KW-1185">Reference proteome</keyword>
<comment type="similarity">
    <text evidence="1">Belongs to the LOB domain-containing protein family.</text>
</comment>
<dbReference type="Pfam" id="PF13374">
    <property type="entry name" value="TPR_10"/>
    <property type="match status" value="1"/>
</dbReference>
<evidence type="ECO:0000256" key="2">
    <source>
        <dbReference type="PROSITE-ProRule" id="PRU00339"/>
    </source>
</evidence>
<feature type="repeat" description="TPR" evidence="2">
    <location>
        <begin position="376"/>
        <end position="409"/>
    </location>
</feature>
<feature type="compositionally biased region" description="Low complexity" evidence="4">
    <location>
        <begin position="23"/>
        <end position="37"/>
    </location>
</feature>
<dbReference type="EMBL" id="JAJSOW010000101">
    <property type="protein sequence ID" value="KAI9180456.1"/>
    <property type="molecule type" value="Genomic_DNA"/>
</dbReference>
<name>A0AAD5NS58_ACENE</name>
<dbReference type="SUPFAM" id="SSF48452">
    <property type="entry name" value="TPR-like"/>
    <property type="match status" value="3"/>
</dbReference>
<comment type="caution">
    <text evidence="6">The sequence shown here is derived from an EMBL/GenBank/DDBJ whole genome shotgun (WGS) entry which is preliminary data.</text>
</comment>
<evidence type="ECO:0000259" key="5">
    <source>
        <dbReference type="PROSITE" id="PS50891"/>
    </source>
</evidence>
<dbReference type="InterPro" id="IPR019734">
    <property type="entry name" value="TPR_rpt"/>
</dbReference>
<keyword evidence="3" id="KW-0175">Coiled coil</keyword>
<evidence type="ECO:0000256" key="1">
    <source>
        <dbReference type="ARBA" id="ARBA00005474"/>
    </source>
</evidence>
<proteinExistence type="inferred from homology"/>
<dbReference type="Gene3D" id="1.25.40.10">
    <property type="entry name" value="Tetratricopeptide repeat domain"/>
    <property type="match status" value="3"/>
</dbReference>
<feature type="compositionally biased region" description="Polar residues" evidence="4">
    <location>
        <begin position="38"/>
        <end position="55"/>
    </location>
</feature>
<accession>A0AAD5NS58</accession>
<dbReference type="PANTHER" id="PTHR46284">
    <property type="entry name" value="PROTEIN KINESIN LIGHT CHAIN-RELATED 3"/>
    <property type="match status" value="1"/>
</dbReference>
<sequence length="765" mass="85140">MPALFSVKTPPKTSPLRIFVPETQNGTTTTNNYNNKTPSPLTKRVQSPSPSNSRVKPTKGTPEKVTIDESSLDNPDLGPFLLRMARDTISSGDNPNKALDYAIRASKSFERCSGPGPGPSLELTMSLHVVAAIYCSLGRFEEAVPVLERSIEVPDIRNGSDHALAKFSGYMQLGDTYSTMGLLDRSVSSYESGLNTQIESLGDSDPRVAETCRYLAEAHVQAMQFDEAENLCKKILEIHKEHSVPASLEEAADRRLIALVYEAKGDYESALEHYVLASMVMLANGQDNEVASTDVSIGNIYMSLCRFDEALFSYQKALTVFKATRGDNHHSVASVFIRLADLYYKIGKQRESKSYCENALRIYAKPVPGTAYEEIANGLTEISAIYEALNEHEEALNLLQKAMKLLGDTPVHRSTIAGIEAQMGVMFYMVGRYGEARCSFESAVAKLRASGESKSAFFGIVLNQMGLACVQLYRITEAIELFEEARRVLEQECGSCHLDTLGVYSNLAATYDAMGRVEDAIEILEYILKVREEKLGTANPDVDDEKKRLAELLKEAGRARNKKGKSLENLLDSNSQRMKKEVRKGRTKLHTCMASQKVPNKARTHQPCAACKMLRRRCDSNCILAPYFPNDEIEKFASVHRVFGASNVIKMIQMVEETKREDAVKALVYEATARLRDPVYGSAGATFHLYKMVQELKLQLELIQNQAVELQEQRNQLLGVLMNFHLQNPVSPMNDPVFDSVDFSVDDGALAYDPVKFPLECDWIL</sequence>
<dbReference type="Pfam" id="PF13424">
    <property type="entry name" value="TPR_12"/>
    <property type="match status" value="2"/>
</dbReference>
<feature type="coiled-coil region" evidence="3">
    <location>
        <begin position="382"/>
        <end position="409"/>
    </location>
</feature>
<dbReference type="AlphaFoldDB" id="A0AAD5NS58"/>
<organism evidence="6 7">
    <name type="scientific">Acer negundo</name>
    <name type="common">Box elder</name>
    <dbReference type="NCBI Taxonomy" id="4023"/>
    <lineage>
        <taxon>Eukaryota</taxon>
        <taxon>Viridiplantae</taxon>
        <taxon>Streptophyta</taxon>
        <taxon>Embryophyta</taxon>
        <taxon>Tracheophyta</taxon>
        <taxon>Spermatophyta</taxon>
        <taxon>Magnoliopsida</taxon>
        <taxon>eudicotyledons</taxon>
        <taxon>Gunneridae</taxon>
        <taxon>Pentapetalae</taxon>
        <taxon>rosids</taxon>
        <taxon>malvids</taxon>
        <taxon>Sapindales</taxon>
        <taxon>Sapindaceae</taxon>
        <taxon>Hippocastanoideae</taxon>
        <taxon>Acereae</taxon>
        <taxon>Acer</taxon>
    </lineage>
</organism>
<evidence type="ECO:0000256" key="3">
    <source>
        <dbReference type="SAM" id="Coils"/>
    </source>
</evidence>
<dbReference type="Pfam" id="PF03195">
    <property type="entry name" value="LOB"/>
    <property type="match status" value="1"/>
</dbReference>
<reference evidence="6" key="1">
    <citation type="journal article" date="2022" name="Plant J.">
        <title>Strategies of tolerance reflected in two North American maple genomes.</title>
        <authorList>
            <person name="McEvoy S.L."/>
            <person name="Sezen U.U."/>
            <person name="Trouern-Trend A."/>
            <person name="McMahon S.M."/>
            <person name="Schaberg P.G."/>
            <person name="Yang J."/>
            <person name="Wegrzyn J.L."/>
            <person name="Swenson N.G."/>
        </authorList>
    </citation>
    <scope>NUCLEOTIDE SEQUENCE</scope>
    <source>
        <strain evidence="6">91603</strain>
    </source>
</reference>
<dbReference type="FunFam" id="1.25.40.10:FF:001025">
    <property type="entry name" value="Protein KINESIN LIGHT CHAIN-RELATED 2"/>
    <property type="match status" value="1"/>
</dbReference>
<evidence type="ECO:0000256" key="4">
    <source>
        <dbReference type="SAM" id="MobiDB-lite"/>
    </source>
</evidence>
<dbReference type="PANTHER" id="PTHR46284:SF9">
    <property type="entry name" value="OS02G0109800 PROTEIN"/>
    <property type="match status" value="1"/>
</dbReference>
<dbReference type="PROSITE" id="PS50005">
    <property type="entry name" value="TPR"/>
    <property type="match status" value="2"/>
</dbReference>
<feature type="domain" description="LOB" evidence="5">
    <location>
        <begin position="606"/>
        <end position="707"/>
    </location>
</feature>
<gene>
    <name evidence="6" type="ORF">LWI28_004941</name>
</gene>
<reference evidence="6" key="2">
    <citation type="submission" date="2023-02" db="EMBL/GenBank/DDBJ databases">
        <authorList>
            <person name="Swenson N.G."/>
            <person name="Wegrzyn J.L."/>
            <person name="Mcevoy S.L."/>
        </authorList>
    </citation>
    <scope>NUCLEOTIDE SEQUENCE</scope>
    <source>
        <strain evidence="6">91603</strain>
        <tissue evidence="6">Leaf</tissue>
    </source>
</reference>
<evidence type="ECO:0000313" key="6">
    <source>
        <dbReference type="EMBL" id="KAI9180456.1"/>
    </source>
</evidence>
<keyword evidence="2" id="KW-0802">TPR repeat</keyword>
<dbReference type="SMART" id="SM00028">
    <property type="entry name" value="TPR"/>
    <property type="match status" value="9"/>
</dbReference>
<feature type="repeat" description="TPR" evidence="2">
    <location>
        <begin position="291"/>
        <end position="324"/>
    </location>
</feature>
<protein>
    <recommendedName>
        <fullName evidence="5">LOB domain-containing protein</fullName>
    </recommendedName>
</protein>